<accession>A0A6H2GUU4</accession>
<dbReference type="GO" id="GO:0005840">
    <property type="term" value="C:ribosome"/>
    <property type="evidence" value="ECO:0007669"/>
    <property type="project" value="UniProtKB-KW"/>
</dbReference>
<organism evidence="6 7">
    <name type="scientific">Paenibacillus albicereus</name>
    <dbReference type="NCBI Taxonomy" id="2726185"/>
    <lineage>
        <taxon>Bacteria</taxon>
        <taxon>Bacillati</taxon>
        <taxon>Bacillota</taxon>
        <taxon>Bacilli</taxon>
        <taxon>Bacillales</taxon>
        <taxon>Paenibacillaceae</taxon>
        <taxon>Paenibacillus</taxon>
    </lineage>
</organism>
<keyword evidence="6" id="KW-0687">Ribonucleoprotein</keyword>
<dbReference type="KEGG" id="palr:HGI30_06015"/>
<keyword evidence="3 6" id="KW-0808">Transferase</keyword>
<feature type="domain" description="N-acetyltransferase" evidence="5">
    <location>
        <begin position="18"/>
        <end position="163"/>
    </location>
</feature>
<evidence type="ECO:0000256" key="1">
    <source>
        <dbReference type="ARBA" id="ARBA00005395"/>
    </source>
</evidence>
<dbReference type="NCBIfam" id="TIGR01575">
    <property type="entry name" value="rimI"/>
    <property type="match status" value="1"/>
</dbReference>
<dbReference type="InterPro" id="IPR006464">
    <property type="entry name" value="AcTrfase_RimI/Ard1"/>
</dbReference>
<protein>
    <submittedName>
        <fullName evidence="6">Ribosomal protein S18-alanine N-acetyltransferase</fullName>
    </submittedName>
</protein>
<dbReference type="InterPro" id="IPR000182">
    <property type="entry name" value="GNAT_dom"/>
</dbReference>
<dbReference type="InterPro" id="IPR016181">
    <property type="entry name" value="Acyl_CoA_acyltransferase"/>
</dbReference>
<keyword evidence="2" id="KW-0963">Cytoplasm</keyword>
<dbReference type="PANTHER" id="PTHR43420">
    <property type="entry name" value="ACETYLTRANSFERASE"/>
    <property type="match status" value="1"/>
</dbReference>
<dbReference type="Proteomes" id="UP000502136">
    <property type="component" value="Chromosome"/>
</dbReference>
<keyword evidence="6" id="KW-0689">Ribosomal protein</keyword>
<dbReference type="Pfam" id="PF00583">
    <property type="entry name" value="Acetyltransf_1"/>
    <property type="match status" value="1"/>
</dbReference>
<dbReference type="CDD" id="cd04301">
    <property type="entry name" value="NAT_SF"/>
    <property type="match status" value="1"/>
</dbReference>
<evidence type="ECO:0000256" key="3">
    <source>
        <dbReference type="ARBA" id="ARBA00022679"/>
    </source>
</evidence>
<dbReference type="InterPro" id="IPR050680">
    <property type="entry name" value="YpeA/RimI_acetyltransf"/>
</dbReference>
<evidence type="ECO:0000313" key="6">
    <source>
        <dbReference type="EMBL" id="QJC51162.1"/>
    </source>
</evidence>
<dbReference type="PROSITE" id="PS51186">
    <property type="entry name" value="GNAT"/>
    <property type="match status" value="1"/>
</dbReference>
<dbReference type="GO" id="GO:0008080">
    <property type="term" value="F:N-acetyltransferase activity"/>
    <property type="evidence" value="ECO:0007669"/>
    <property type="project" value="InterPro"/>
</dbReference>
<dbReference type="PANTHER" id="PTHR43420:SF44">
    <property type="entry name" value="ACETYLTRANSFERASE YPEA"/>
    <property type="match status" value="1"/>
</dbReference>
<proteinExistence type="inferred from homology"/>
<evidence type="ECO:0000256" key="4">
    <source>
        <dbReference type="ARBA" id="ARBA00023315"/>
    </source>
</evidence>
<dbReference type="AlphaFoldDB" id="A0A6H2GUU4"/>
<dbReference type="Gene3D" id="3.40.630.30">
    <property type="match status" value="1"/>
</dbReference>
<keyword evidence="7" id="KW-1185">Reference proteome</keyword>
<reference evidence="6 7" key="1">
    <citation type="submission" date="2020-04" db="EMBL/GenBank/DDBJ databases">
        <title>Novel Paenibacillus strain UniB2 isolated from commercial digestive syrup.</title>
        <authorList>
            <person name="Thorat V."/>
            <person name="Kirdat K."/>
            <person name="Tiwarekar B."/>
            <person name="Yadav A."/>
        </authorList>
    </citation>
    <scope>NUCLEOTIDE SEQUENCE [LARGE SCALE GENOMIC DNA]</scope>
    <source>
        <strain evidence="6 7">UniB2</strain>
    </source>
</reference>
<dbReference type="EMBL" id="CP051428">
    <property type="protein sequence ID" value="QJC51162.1"/>
    <property type="molecule type" value="Genomic_DNA"/>
</dbReference>
<dbReference type="SUPFAM" id="SSF55729">
    <property type="entry name" value="Acyl-CoA N-acyltransferases (Nat)"/>
    <property type="match status" value="1"/>
</dbReference>
<dbReference type="RefSeq" id="WP_168906816.1">
    <property type="nucleotide sequence ID" value="NZ_CP051428.1"/>
</dbReference>
<evidence type="ECO:0000256" key="2">
    <source>
        <dbReference type="ARBA" id="ARBA00022490"/>
    </source>
</evidence>
<gene>
    <name evidence="6" type="primary">rimI</name>
    <name evidence="6" type="ORF">HGI30_06015</name>
</gene>
<evidence type="ECO:0000313" key="7">
    <source>
        <dbReference type="Proteomes" id="UP000502136"/>
    </source>
</evidence>
<evidence type="ECO:0000259" key="5">
    <source>
        <dbReference type="PROSITE" id="PS51186"/>
    </source>
</evidence>
<sequence>MADYDRLREQAEDDGDGLVFRSMRMEDIPSIIAIEHEAFTSPWTSDAFANELTHNHFARYMVMQLHGEIIGYGGMWIIMDEAHVTNIAVSGAFRGRKLGARLLSELQKLASFFGATRMTLEVRISNEVAQSLYRKFGFEPSGIRPGYYSDNNEDALIMWAELGRSGAEGRAQSQ</sequence>
<keyword evidence="4" id="KW-0012">Acyltransferase</keyword>
<name>A0A6H2GUU4_9BACL</name>
<comment type="similarity">
    <text evidence="1">Belongs to the acetyltransferase family. RimI subfamily.</text>
</comment>